<accession>A0A2X0NV61</accession>
<sequence>MKKKQGGRPRPSLLSPPSKRPFQACWPTDVEAPRCAFDHERLKQPDASENRSSVRVEYPLTKVSRNSLQQSPSWAPPSPAPSRSPRSPPRTGAPSPESPAGNSPARDRADQVLISAPLDSETDRIFLEDELIPRIVMCDPSDLMYSVFDVNRARFREWEQNVQVRHGRATLVNDFKRDCRRSANQTKADWVISLARFAMVGGRQQSLTLAHALQRPRWNCEEGAEIPQAHHFFTCCERSASASEGFAAHGMLVPIHFRVGSHVEALGDGTPSPLVEVVLDAAQMLTQPARLFVPGLAIAETTAHLVVIDHEVCRIATISDCWGEGFGELGVVVAMLSGLDVYSAGLCPLFRYECAGNIGFKAVSLITWYLRPPELEDDVPLSGRTVEFIDEEPVKLINSAAANGGSIFSRSTVVFQLTRPSLMGPDTSSTSDPPHSFVLKIQHTRHDVVSAASPEVSDLIFSHINRLEHAKSFNLHCSQMNDSDFSLVKRRDSHRQVRRRKLDLVILRNPTPLPTQVDCGQDRSRPVEDAYLVFDQLLTLLPILYDLGIHHRDLSPGNILHHRGQLVLVDWDTGIVAPPGEPVPIGAADGTGSVRVTLATTPYEVIAWFLMKPWIELPTHILANDLESATYWFLTVLRSFRVQSWETAACRAWAALKLPPHPQPCLEFLACARLDLWGNADTDLSRRIAFLKAVRDLCPAEGQVVDMFTRILPLWRDIPNVHQLTKERMATMQGKMRDILALQPRSD</sequence>
<organism evidence="2 3">
    <name type="scientific">Microbotryum silenes-dioicae</name>
    <dbReference type="NCBI Taxonomy" id="796604"/>
    <lineage>
        <taxon>Eukaryota</taxon>
        <taxon>Fungi</taxon>
        <taxon>Dikarya</taxon>
        <taxon>Basidiomycota</taxon>
        <taxon>Pucciniomycotina</taxon>
        <taxon>Microbotryomycetes</taxon>
        <taxon>Microbotryales</taxon>
        <taxon>Microbotryaceae</taxon>
        <taxon>Microbotryum</taxon>
    </lineage>
</organism>
<keyword evidence="3" id="KW-1185">Reference proteome</keyword>
<dbReference type="InterPro" id="IPR011009">
    <property type="entry name" value="Kinase-like_dom_sf"/>
</dbReference>
<dbReference type="Gene3D" id="1.10.510.10">
    <property type="entry name" value="Transferase(Phosphotransferase) domain 1"/>
    <property type="match status" value="1"/>
</dbReference>
<reference evidence="2 3" key="1">
    <citation type="submission" date="2016-11" db="EMBL/GenBank/DDBJ databases">
        <authorList>
            <person name="Jaros S."/>
            <person name="Januszkiewicz K."/>
            <person name="Wedrychowicz H."/>
        </authorList>
    </citation>
    <scope>NUCLEOTIDE SEQUENCE [LARGE SCALE GENOMIC DNA]</scope>
</reference>
<feature type="region of interest" description="Disordered" evidence="1">
    <location>
        <begin position="1"/>
        <end position="107"/>
    </location>
</feature>
<protein>
    <submittedName>
        <fullName evidence="2">BQ5605_C002g00974 protein</fullName>
    </submittedName>
</protein>
<gene>
    <name evidence="2" type="primary">BQ5605_C002g00974</name>
    <name evidence="2" type="ORF">BQ5605_C002G00974</name>
</gene>
<feature type="compositionally biased region" description="Basic and acidic residues" evidence="1">
    <location>
        <begin position="36"/>
        <end position="54"/>
    </location>
</feature>
<dbReference type="Proteomes" id="UP000249464">
    <property type="component" value="Unassembled WGS sequence"/>
</dbReference>
<feature type="compositionally biased region" description="Low complexity" evidence="1">
    <location>
        <begin position="8"/>
        <end position="21"/>
    </location>
</feature>
<dbReference type="AlphaFoldDB" id="A0A2X0NV61"/>
<evidence type="ECO:0000313" key="3">
    <source>
        <dbReference type="Proteomes" id="UP000249464"/>
    </source>
</evidence>
<dbReference type="SUPFAM" id="SSF56112">
    <property type="entry name" value="Protein kinase-like (PK-like)"/>
    <property type="match status" value="1"/>
</dbReference>
<evidence type="ECO:0000256" key="1">
    <source>
        <dbReference type="SAM" id="MobiDB-lite"/>
    </source>
</evidence>
<name>A0A2X0NV61_9BASI</name>
<dbReference type="EMBL" id="FQNC01000041">
    <property type="protein sequence ID" value="SGY28862.1"/>
    <property type="molecule type" value="Genomic_DNA"/>
</dbReference>
<proteinExistence type="predicted"/>
<evidence type="ECO:0000313" key="2">
    <source>
        <dbReference type="EMBL" id="SGY28862.1"/>
    </source>
</evidence>
<feature type="compositionally biased region" description="Pro residues" evidence="1">
    <location>
        <begin position="74"/>
        <end position="88"/>
    </location>
</feature>